<feature type="compositionally biased region" description="Polar residues" evidence="1">
    <location>
        <begin position="72"/>
        <end position="81"/>
    </location>
</feature>
<protein>
    <submittedName>
        <fullName evidence="3">GDSL-like Lipase/Acylhydrolase family</fullName>
    </submittedName>
</protein>
<keyword evidence="2" id="KW-0812">Transmembrane</keyword>
<dbReference type="SUPFAM" id="SSF52266">
    <property type="entry name" value="SGNH hydrolase"/>
    <property type="match status" value="1"/>
</dbReference>
<dbReference type="Proteomes" id="UP000183190">
    <property type="component" value="Unassembled WGS sequence"/>
</dbReference>
<keyword evidence="3" id="KW-0378">Hydrolase</keyword>
<evidence type="ECO:0000256" key="1">
    <source>
        <dbReference type="SAM" id="MobiDB-lite"/>
    </source>
</evidence>
<dbReference type="AlphaFoldDB" id="A0A1H6JQC2"/>
<dbReference type="OrthoDB" id="1650541at2"/>
<dbReference type="EMBL" id="FNWV01000005">
    <property type="protein sequence ID" value="SEH61493.1"/>
    <property type="molecule type" value="Genomic_DNA"/>
</dbReference>
<organism evidence="3 4">
    <name type="scientific">Ruminococcus flavefaciens</name>
    <dbReference type="NCBI Taxonomy" id="1265"/>
    <lineage>
        <taxon>Bacteria</taxon>
        <taxon>Bacillati</taxon>
        <taxon>Bacillota</taxon>
        <taxon>Clostridia</taxon>
        <taxon>Eubacteriales</taxon>
        <taxon>Oscillospiraceae</taxon>
        <taxon>Ruminococcus</taxon>
    </lineage>
</organism>
<dbReference type="InterPro" id="IPR036514">
    <property type="entry name" value="SGNH_hydro_sf"/>
</dbReference>
<sequence length="290" mass="31944">MAKKKSITRISDKKRGRPKVRFSIWGLILIFALSFSAWFIIYMVSANFNENFFSEEFGEDKDEQGKEDKTADSVQESNDVSDGTEDIEPASEEKDKITNPVSQSEAKSADYLSSCCLVTDSTLIDMAKYTGMKDVIGSSELNAAGCNTVAIESSYGTKSVYEVLQAKKPEVIYIMLGSDIGTSKMEDMVSEYTEFVKNLRGYLTDADIYIMQLPPVRDDANATTGNGVINEFNTKLLTIANMQNVYCIDTNTALKGVDGALSDEYRDSSTGALTEAAYKAIADYILCHTV</sequence>
<evidence type="ECO:0000313" key="3">
    <source>
        <dbReference type="EMBL" id="SEH61493.1"/>
    </source>
</evidence>
<accession>A0A1H6JQC2</accession>
<evidence type="ECO:0000313" key="4">
    <source>
        <dbReference type="Proteomes" id="UP000183190"/>
    </source>
</evidence>
<gene>
    <name evidence="3" type="ORF">SAMN02910265_01746</name>
</gene>
<feature type="transmembrane region" description="Helical" evidence="2">
    <location>
        <begin position="20"/>
        <end position="44"/>
    </location>
</feature>
<reference evidence="3 4" key="1">
    <citation type="submission" date="2016-10" db="EMBL/GenBank/DDBJ databases">
        <authorList>
            <person name="de Groot N.N."/>
        </authorList>
    </citation>
    <scope>NUCLEOTIDE SEQUENCE [LARGE SCALE GENOMIC DNA]</scope>
    <source>
        <strain evidence="3 4">YAD2003</strain>
    </source>
</reference>
<dbReference type="RefSeq" id="WP_074716489.1">
    <property type="nucleotide sequence ID" value="NZ_FNWV01000005.1"/>
</dbReference>
<dbReference type="GO" id="GO:0016787">
    <property type="term" value="F:hydrolase activity"/>
    <property type="evidence" value="ECO:0007669"/>
    <property type="project" value="UniProtKB-KW"/>
</dbReference>
<keyword evidence="2" id="KW-1133">Transmembrane helix</keyword>
<feature type="region of interest" description="Disordered" evidence="1">
    <location>
        <begin position="59"/>
        <end position="102"/>
    </location>
</feature>
<keyword evidence="2" id="KW-0472">Membrane</keyword>
<evidence type="ECO:0000256" key="2">
    <source>
        <dbReference type="SAM" id="Phobius"/>
    </source>
</evidence>
<dbReference type="Gene3D" id="3.40.50.1110">
    <property type="entry name" value="SGNH hydrolase"/>
    <property type="match status" value="1"/>
</dbReference>
<proteinExistence type="predicted"/>
<name>A0A1H6JQC2_RUMFL</name>